<dbReference type="GO" id="GO:0004252">
    <property type="term" value="F:serine-type endopeptidase activity"/>
    <property type="evidence" value="ECO:0007669"/>
    <property type="project" value="UniProtKB-UniRule"/>
</dbReference>
<dbReference type="SUPFAM" id="SSF54897">
    <property type="entry name" value="Protease propeptides/inhibitors"/>
    <property type="match status" value="1"/>
</dbReference>
<reference evidence="11 12" key="1">
    <citation type="journal article" date="2015" name="Genome Biol. Evol.">
        <title>Phylogenomic analyses indicate that early fungi evolved digesting cell walls of algal ancestors of land plants.</title>
        <authorList>
            <person name="Chang Y."/>
            <person name="Wang S."/>
            <person name="Sekimoto S."/>
            <person name="Aerts A.L."/>
            <person name="Choi C."/>
            <person name="Clum A."/>
            <person name="LaButti K.M."/>
            <person name="Lindquist E.A."/>
            <person name="Yee Ngan C."/>
            <person name="Ohm R.A."/>
            <person name="Salamov A.A."/>
            <person name="Grigoriev I.V."/>
            <person name="Spatafora J.W."/>
            <person name="Berbee M.L."/>
        </authorList>
    </citation>
    <scope>NUCLEOTIDE SEQUENCE [LARGE SCALE GENOMIC DNA]</scope>
    <source>
        <strain evidence="11 12">JEL478</strain>
    </source>
</reference>
<name>A0A139A2I1_GONPJ</name>
<evidence type="ECO:0000256" key="2">
    <source>
        <dbReference type="ARBA" id="ARBA00022670"/>
    </source>
</evidence>
<dbReference type="InterPro" id="IPR050131">
    <property type="entry name" value="Peptidase_S8_subtilisin-like"/>
</dbReference>
<feature type="chain" id="PRO_5007295866" description="Subtilisin-like protein" evidence="8">
    <location>
        <begin position="20"/>
        <end position="478"/>
    </location>
</feature>
<keyword evidence="8" id="KW-0732">Signal</keyword>
<evidence type="ECO:0000259" key="9">
    <source>
        <dbReference type="Pfam" id="PF00082"/>
    </source>
</evidence>
<dbReference type="InterPro" id="IPR015500">
    <property type="entry name" value="Peptidase_S8_subtilisin-rel"/>
</dbReference>
<dbReference type="InterPro" id="IPR022398">
    <property type="entry name" value="Peptidase_S8_His-AS"/>
</dbReference>
<dbReference type="GO" id="GO:0000747">
    <property type="term" value="P:conjugation with cellular fusion"/>
    <property type="evidence" value="ECO:0007669"/>
    <property type="project" value="EnsemblFungi"/>
</dbReference>
<dbReference type="InterPro" id="IPR034193">
    <property type="entry name" value="PCSK9_ProteinaseK-like"/>
</dbReference>
<gene>
    <name evidence="11" type="ORF">M427DRAFT_115414</name>
</gene>
<evidence type="ECO:0000256" key="5">
    <source>
        <dbReference type="PROSITE-ProRule" id="PRU01240"/>
    </source>
</evidence>
<dbReference type="InterPro" id="IPR023828">
    <property type="entry name" value="Peptidase_S8_Ser-AS"/>
</dbReference>
<evidence type="ECO:0008006" key="13">
    <source>
        <dbReference type="Google" id="ProtNLM"/>
    </source>
</evidence>
<keyword evidence="2 5" id="KW-0645">Protease</keyword>
<dbReference type="GO" id="GO:0031638">
    <property type="term" value="P:zymogen activation"/>
    <property type="evidence" value="ECO:0007669"/>
    <property type="project" value="EnsemblFungi"/>
</dbReference>
<dbReference type="Proteomes" id="UP000070544">
    <property type="component" value="Unassembled WGS sequence"/>
</dbReference>
<dbReference type="Gene3D" id="3.40.50.200">
    <property type="entry name" value="Peptidase S8/S53 domain"/>
    <property type="match status" value="1"/>
</dbReference>
<feature type="active site" description="Charge relay system" evidence="5">
    <location>
        <position position="191"/>
    </location>
</feature>
<dbReference type="STRING" id="1344416.A0A139A2I1"/>
<evidence type="ECO:0000259" key="10">
    <source>
        <dbReference type="Pfam" id="PF05922"/>
    </source>
</evidence>
<feature type="signal peptide" evidence="8">
    <location>
        <begin position="1"/>
        <end position="19"/>
    </location>
</feature>
<dbReference type="InterPro" id="IPR023827">
    <property type="entry name" value="Peptidase_S8_Asp-AS"/>
</dbReference>
<feature type="active site" description="Charge relay system" evidence="5">
    <location>
        <position position="223"/>
    </location>
</feature>
<dbReference type="GO" id="GO:0006914">
    <property type="term" value="P:autophagy"/>
    <property type="evidence" value="ECO:0007669"/>
    <property type="project" value="EnsemblFungi"/>
</dbReference>
<dbReference type="Gene3D" id="3.30.70.80">
    <property type="entry name" value="Peptidase S8 propeptide/proteinase inhibitor I9"/>
    <property type="match status" value="1"/>
</dbReference>
<feature type="domain" description="Inhibitor I9" evidence="10">
    <location>
        <begin position="57"/>
        <end position="143"/>
    </location>
</feature>
<organism evidence="11 12">
    <name type="scientific">Gonapodya prolifera (strain JEL478)</name>
    <name type="common">Monoblepharis prolifera</name>
    <dbReference type="NCBI Taxonomy" id="1344416"/>
    <lineage>
        <taxon>Eukaryota</taxon>
        <taxon>Fungi</taxon>
        <taxon>Fungi incertae sedis</taxon>
        <taxon>Chytridiomycota</taxon>
        <taxon>Chytridiomycota incertae sedis</taxon>
        <taxon>Monoblepharidomycetes</taxon>
        <taxon>Monoblepharidales</taxon>
        <taxon>Gonapodyaceae</taxon>
        <taxon>Gonapodya</taxon>
    </lineage>
</organism>
<dbReference type="PROSITE" id="PS00137">
    <property type="entry name" value="SUBTILASE_HIS"/>
    <property type="match status" value="1"/>
</dbReference>
<dbReference type="InterPro" id="IPR037045">
    <property type="entry name" value="S8pro/Inhibitor_I9_sf"/>
</dbReference>
<dbReference type="EMBL" id="KQ965811">
    <property type="protein sequence ID" value="KXS10972.1"/>
    <property type="molecule type" value="Genomic_DNA"/>
</dbReference>
<dbReference type="InterPro" id="IPR000209">
    <property type="entry name" value="Peptidase_S8/S53_dom"/>
</dbReference>
<feature type="domain" description="Peptidase S8/S53" evidence="9">
    <location>
        <begin position="182"/>
        <end position="452"/>
    </location>
</feature>
<dbReference type="InterPro" id="IPR036852">
    <property type="entry name" value="Peptidase_S8/S53_dom_sf"/>
</dbReference>
<dbReference type="OrthoDB" id="206201at2759"/>
<feature type="compositionally biased region" description="Low complexity" evidence="7">
    <location>
        <begin position="279"/>
        <end position="288"/>
    </location>
</feature>
<dbReference type="PROSITE" id="PS00136">
    <property type="entry name" value="SUBTILASE_ASP"/>
    <property type="match status" value="1"/>
</dbReference>
<keyword evidence="12" id="KW-1185">Reference proteome</keyword>
<evidence type="ECO:0000313" key="12">
    <source>
        <dbReference type="Proteomes" id="UP000070544"/>
    </source>
</evidence>
<dbReference type="PANTHER" id="PTHR43806">
    <property type="entry name" value="PEPTIDASE S8"/>
    <property type="match status" value="1"/>
</dbReference>
<evidence type="ECO:0000256" key="3">
    <source>
        <dbReference type="ARBA" id="ARBA00022801"/>
    </source>
</evidence>
<dbReference type="AlphaFoldDB" id="A0A139A2I1"/>
<accession>A0A139A2I1</accession>
<evidence type="ECO:0000256" key="8">
    <source>
        <dbReference type="SAM" id="SignalP"/>
    </source>
</evidence>
<evidence type="ECO:0000256" key="4">
    <source>
        <dbReference type="ARBA" id="ARBA00022825"/>
    </source>
</evidence>
<dbReference type="PROSITE" id="PS51892">
    <property type="entry name" value="SUBTILASE"/>
    <property type="match status" value="1"/>
</dbReference>
<dbReference type="GO" id="GO:0000324">
    <property type="term" value="C:fungal-type vacuole"/>
    <property type="evidence" value="ECO:0007669"/>
    <property type="project" value="EnsemblFungi"/>
</dbReference>
<evidence type="ECO:0000256" key="6">
    <source>
        <dbReference type="RuleBase" id="RU003355"/>
    </source>
</evidence>
<feature type="region of interest" description="Disordered" evidence="7">
    <location>
        <begin position="273"/>
        <end position="317"/>
    </location>
</feature>
<sequence>MRLPSRLLVAVALVGSAIAMPFKLPFFGDDAELPNAEPGYNIAPLLSSTNAAVIPDRYVVVLKKDLHPDTVRSHGLWVAESCHHYSKHAKRDSVGAFFTGVKRFFSVGDSFQGYAGHFDDNVLEQIRSHPDVAYVERDMILHTFNERFAQHHVPSWGLSRVSHRAKPSPKEYEEYDYDSIAGEGVVAYIIDTGVNVDHEDFEGRAIWGKTIPENDGDVDGNGHGSHVAGTVAGKSFGIAKKATIKAVKVLSSNGSGTLSDVIAGIEWAVQDHQQRESEAAATAAAEEPNPLKKKPKKPTPAPEPEPEPPRKPASKVKSVANMSLGGGRSRALDRAVDAAVEAGIHFAVAAGNDASDACRYSPAASELAVTVGATTIDDSVAWFSNHGPCVDVFAPGRDITSSWIGSSTATNTISGTSMASPHVCGLLALLLSEPEHGELNTTELKDLVIKLSTSGLIKGLPTYSPTVNKLIYNDPPSA</sequence>
<keyword evidence="3 5" id="KW-0378">Hydrolase</keyword>
<dbReference type="OMA" id="QEDENGH"/>
<dbReference type="InterPro" id="IPR010259">
    <property type="entry name" value="S8pro/Inhibitor_I9"/>
</dbReference>
<dbReference type="PROSITE" id="PS00138">
    <property type="entry name" value="SUBTILASE_SER"/>
    <property type="match status" value="1"/>
</dbReference>
<dbReference type="PRINTS" id="PR00723">
    <property type="entry name" value="SUBTILISIN"/>
</dbReference>
<keyword evidence="4 5" id="KW-0720">Serine protease</keyword>
<evidence type="ECO:0000256" key="7">
    <source>
        <dbReference type="SAM" id="MobiDB-lite"/>
    </source>
</evidence>
<dbReference type="Pfam" id="PF00082">
    <property type="entry name" value="Peptidase_S8"/>
    <property type="match status" value="1"/>
</dbReference>
<proteinExistence type="inferred from homology"/>
<evidence type="ECO:0000313" key="11">
    <source>
        <dbReference type="EMBL" id="KXS10972.1"/>
    </source>
</evidence>
<protein>
    <recommendedName>
        <fullName evidence="13">Subtilisin-like protein</fullName>
    </recommendedName>
</protein>
<dbReference type="GO" id="GO:0005615">
    <property type="term" value="C:extracellular space"/>
    <property type="evidence" value="ECO:0007669"/>
    <property type="project" value="TreeGrafter"/>
</dbReference>
<evidence type="ECO:0000256" key="1">
    <source>
        <dbReference type="ARBA" id="ARBA00011073"/>
    </source>
</evidence>
<dbReference type="Pfam" id="PF05922">
    <property type="entry name" value="Inhibitor_I9"/>
    <property type="match status" value="1"/>
</dbReference>
<dbReference type="CDD" id="cd04077">
    <property type="entry name" value="Peptidases_S8_PCSK9_ProteinaseK_like"/>
    <property type="match status" value="1"/>
</dbReference>
<dbReference type="PANTHER" id="PTHR43806:SF11">
    <property type="entry name" value="CEREVISIN-RELATED"/>
    <property type="match status" value="1"/>
</dbReference>
<dbReference type="SUPFAM" id="SSF52743">
    <property type="entry name" value="Subtilisin-like"/>
    <property type="match status" value="1"/>
</dbReference>
<comment type="similarity">
    <text evidence="1 5 6">Belongs to the peptidase S8 family.</text>
</comment>
<feature type="active site" description="Charge relay system" evidence="5">
    <location>
        <position position="417"/>
    </location>
</feature>